<comment type="caution">
    <text evidence="1">The sequence shown here is derived from an EMBL/GenBank/DDBJ whole genome shotgun (WGS) entry which is preliminary data.</text>
</comment>
<dbReference type="AlphaFoldDB" id="A0A822G1I7"/>
<dbReference type="EMBL" id="CAJOBR010092064">
    <property type="protein sequence ID" value="CAF5142295.1"/>
    <property type="molecule type" value="Genomic_DNA"/>
</dbReference>
<name>A0A822G1I7_9BILA</name>
<sequence>MEAYYALERQCCIIPLIMKAQYRPDGWLGIIVTGRMRIDLPKYGFEDAYD</sequence>
<feature type="non-terminal residue" evidence="1">
    <location>
        <position position="50"/>
    </location>
</feature>
<protein>
    <submittedName>
        <fullName evidence="1">Uncharacterized protein</fullName>
    </submittedName>
</protein>
<evidence type="ECO:0000313" key="2">
    <source>
        <dbReference type="Proteomes" id="UP000663848"/>
    </source>
</evidence>
<dbReference type="Proteomes" id="UP000663848">
    <property type="component" value="Unassembled WGS sequence"/>
</dbReference>
<evidence type="ECO:0000313" key="1">
    <source>
        <dbReference type="EMBL" id="CAF5142295.1"/>
    </source>
</evidence>
<reference evidence="1" key="1">
    <citation type="submission" date="2021-02" db="EMBL/GenBank/DDBJ databases">
        <authorList>
            <person name="Nowell W R."/>
        </authorList>
    </citation>
    <scope>NUCLEOTIDE SEQUENCE</scope>
</reference>
<organism evidence="1 2">
    <name type="scientific">Rotaria socialis</name>
    <dbReference type="NCBI Taxonomy" id="392032"/>
    <lineage>
        <taxon>Eukaryota</taxon>
        <taxon>Metazoa</taxon>
        <taxon>Spiralia</taxon>
        <taxon>Gnathifera</taxon>
        <taxon>Rotifera</taxon>
        <taxon>Eurotatoria</taxon>
        <taxon>Bdelloidea</taxon>
        <taxon>Philodinida</taxon>
        <taxon>Philodinidae</taxon>
        <taxon>Rotaria</taxon>
    </lineage>
</organism>
<accession>A0A822G1I7</accession>
<proteinExistence type="predicted"/>
<gene>
    <name evidence="1" type="ORF">QYT958_LOCUS47803</name>
</gene>